<dbReference type="Proteomes" id="UP000696485">
    <property type="component" value="Unassembled WGS sequence"/>
</dbReference>
<dbReference type="InterPro" id="IPR036576">
    <property type="entry name" value="WRKY_dom_sf"/>
</dbReference>
<dbReference type="PROSITE" id="PS50811">
    <property type="entry name" value="WRKY"/>
    <property type="match status" value="1"/>
</dbReference>
<reference evidence="8" key="1">
    <citation type="journal article" date="2020" name="Fungal Divers.">
        <title>Resolving the Mortierellaceae phylogeny through synthesis of multi-gene phylogenetics and phylogenomics.</title>
        <authorList>
            <person name="Vandepol N."/>
            <person name="Liber J."/>
            <person name="Desiro A."/>
            <person name="Na H."/>
            <person name="Kennedy M."/>
            <person name="Barry K."/>
            <person name="Grigoriev I.V."/>
            <person name="Miller A.N."/>
            <person name="O'Donnell K."/>
            <person name="Stajich J.E."/>
            <person name="Bonito G."/>
        </authorList>
    </citation>
    <scope>NUCLEOTIDE SEQUENCE</scope>
    <source>
        <strain evidence="8">NVP1</strain>
    </source>
</reference>
<organism evidence="8 9">
    <name type="scientific">Podila minutissima</name>
    <dbReference type="NCBI Taxonomy" id="64525"/>
    <lineage>
        <taxon>Eukaryota</taxon>
        <taxon>Fungi</taxon>
        <taxon>Fungi incertae sedis</taxon>
        <taxon>Mucoromycota</taxon>
        <taxon>Mortierellomycotina</taxon>
        <taxon>Mortierellomycetes</taxon>
        <taxon>Mortierellales</taxon>
        <taxon>Mortierellaceae</taxon>
        <taxon>Podila</taxon>
    </lineage>
</organism>
<evidence type="ECO:0000259" key="7">
    <source>
        <dbReference type="PROSITE" id="PS50811"/>
    </source>
</evidence>
<comment type="caution">
    <text evidence="8">The sequence shown here is derived from an EMBL/GenBank/DDBJ whole genome shotgun (WGS) entry which is preliminary data.</text>
</comment>
<dbReference type="GO" id="GO:0043565">
    <property type="term" value="F:sequence-specific DNA binding"/>
    <property type="evidence" value="ECO:0007669"/>
    <property type="project" value="InterPro"/>
</dbReference>
<dbReference type="SUPFAM" id="SSF118290">
    <property type="entry name" value="WRKY DNA-binding domain"/>
    <property type="match status" value="1"/>
</dbReference>
<feature type="domain" description="WRKY" evidence="7">
    <location>
        <begin position="716"/>
        <end position="774"/>
    </location>
</feature>
<feature type="compositionally biased region" description="Polar residues" evidence="6">
    <location>
        <begin position="505"/>
        <end position="514"/>
    </location>
</feature>
<feature type="compositionally biased region" description="Low complexity" evidence="6">
    <location>
        <begin position="55"/>
        <end position="79"/>
    </location>
</feature>
<feature type="compositionally biased region" description="Low complexity" evidence="6">
    <location>
        <begin position="628"/>
        <end position="675"/>
    </location>
</feature>
<keyword evidence="4" id="KW-0804">Transcription</keyword>
<accession>A0A9P5VIG2</accession>
<feature type="compositionally biased region" description="Polar residues" evidence="6">
    <location>
        <begin position="578"/>
        <end position="603"/>
    </location>
</feature>
<protein>
    <recommendedName>
        <fullName evidence="7">WRKY domain-containing protein</fullName>
    </recommendedName>
</protein>
<feature type="region of interest" description="Disordered" evidence="6">
    <location>
        <begin position="503"/>
        <end position="680"/>
    </location>
</feature>
<feature type="compositionally biased region" description="Low complexity" evidence="6">
    <location>
        <begin position="18"/>
        <end position="47"/>
    </location>
</feature>
<keyword evidence="5" id="KW-0539">Nucleus</keyword>
<evidence type="ECO:0000313" key="9">
    <source>
        <dbReference type="Proteomes" id="UP000696485"/>
    </source>
</evidence>
<feature type="compositionally biased region" description="Polar residues" evidence="6">
    <location>
        <begin position="528"/>
        <end position="543"/>
    </location>
</feature>
<keyword evidence="9" id="KW-1185">Reference proteome</keyword>
<dbReference type="Gene3D" id="2.20.25.80">
    <property type="entry name" value="WRKY domain"/>
    <property type="match status" value="1"/>
</dbReference>
<feature type="compositionally biased region" description="Low complexity" evidence="6">
    <location>
        <begin position="109"/>
        <end position="119"/>
    </location>
</feature>
<name>A0A9P5VIG2_9FUNG</name>
<dbReference type="EMBL" id="JAAAUY010000862">
    <property type="protein sequence ID" value="KAF9325847.1"/>
    <property type="molecule type" value="Genomic_DNA"/>
</dbReference>
<keyword evidence="2" id="KW-0805">Transcription regulation</keyword>
<dbReference type="SMART" id="SM00774">
    <property type="entry name" value="WRKY"/>
    <property type="match status" value="1"/>
</dbReference>
<dbReference type="AlphaFoldDB" id="A0A9P5VIG2"/>
<evidence type="ECO:0000256" key="2">
    <source>
        <dbReference type="ARBA" id="ARBA00023015"/>
    </source>
</evidence>
<evidence type="ECO:0000313" key="8">
    <source>
        <dbReference type="EMBL" id="KAF9325847.1"/>
    </source>
</evidence>
<evidence type="ECO:0000256" key="4">
    <source>
        <dbReference type="ARBA" id="ARBA00023163"/>
    </source>
</evidence>
<dbReference type="GO" id="GO:0003700">
    <property type="term" value="F:DNA-binding transcription factor activity"/>
    <property type="evidence" value="ECO:0007669"/>
    <property type="project" value="InterPro"/>
</dbReference>
<keyword evidence="3" id="KW-0238">DNA-binding</keyword>
<gene>
    <name evidence="8" type="ORF">BG006_010691</name>
</gene>
<dbReference type="Pfam" id="PF03106">
    <property type="entry name" value="WRKY"/>
    <property type="match status" value="1"/>
</dbReference>
<dbReference type="GO" id="GO:0005634">
    <property type="term" value="C:nucleus"/>
    <property type="evidence" value="ECO:0007669"/>
    <property type="project" value="UniProtKB-SubCell"/>
</dbReference>
<evidence type="ECO:0000256" key="5">
    <source>
        <dbReference type="ARBA" id="ARBA00023242"/>
    </source>
</evidence>
<comment type="subcellular location">
    <subcellularLocation>
        <location evidence="1">Nucleus</location>
    </subcellularLocation>
</comment>
<dbReference type="InterPro" id="IPR003657">
    <property type="entry name" value="WRKY_dom"/>
</dbReference>
<feature type="region of interest" description="Disordered" evidence="6">
    <location>
        <begin position="167"/>
        <end position="214"/>
    </location>
</feature>
<feature type="region of interest" description="Disordered" evidence="6">
    <location>
        <begin position="1"/>
        <end position="121"/>
    </location>
</feature>
<feature type="compositionally biased region" description="Low complexity" evidence="6">
    <location>
        <begin position="167"/>
        <end position="200"/>
    </location>
</feature>
<sequence length="795" mass="84615">MNTAQYGYHSYPSPSQTQAQVHSQLQDQQLQQQQQQQHQPDALSPSLQHHHHQQQHQQQQPQQHTQQQLSPQQSPVSPHHSPEAHSPNIHTSHGPQSPIDAEGELILPSPGSSTSSSGHHGMHHIKVESQANPTISGVVTALSTTTSAATTSSSLLPMPSPALAAATAANTAANTNPSASRQAILQQMQQQQQQQQQQQMHMGSLPMGNGTTTINTAMMGLPTGYMLPSPVSAGTQSLPALPPQSADLDSILAKYASQPELLKLIIASKTEEDRRWAEEARYRMMDLIMRGENRGLGFAAGYEALGGITGPGGNMMGTKRFMEEGYAHSGFAGFPPSSGGVGGAPGVGAAGPTGGTTVLTAMNPSSTAGSSAGLPSMYAQSQIAFGVGGMSSQMMGQGTAGGQAFGYVDPSLARKRSVTFAGEVHQHMRSQSLSSIPTPSTLGQLSGGAGGGGMPMLGITDFSQHGYHTQHPQMAYHLQQQQQQQQQQQLGLHFAHQQALPPQFGQYSGQHQFGSQHSMPSMHHSSIRRTNSLSHINGTTVTEQRLAAGRPRNESAASIRTMDDDSDEESDEDDHHWNMSSRPGSALSMNNNMGGNGETSLTLEFSGMASVSGDHSSSYDHHHHHNNNHNTSSVVPTLSSGSTTSTNSGSTPSSSSNPSGANTTTTTINSNSSGGLPFKGLRAMATTLTNDYKRKRKRREMQPVNKIVDSPEPHIDPYLWKNNGNTIQKKTGCKSIYYKCSNSTAGCTVNKTVTEKEGGGYVTKYRGEHLDECIRLKKAQMAAQAAQAALNGQSI</sequence>
<proteinExistence type="predicted"/>
<evidence type="ECO:0000256" key="3">
    <source>
        <dbReference type="ARBA" id="ARBA00023125"/>
    </source>
</evidence>
<evidence type="ECO:0000256" key="6">
    <source>
        <dbReference type="SAM" id="MobiDB-lite"/>
    </source>
</evidence>
<feature type="compositionally biased region" description="Low complexity" evidence="6">
    <location>
        <begin position="515"/>
        <end position="524"/>
    </location>
</feature>
<evidence type="ECO:0000256" key="1">
    <source>
        <dbReference type="ARBA" id="ARBA00004123"/>
    </source>
</evidence>